<feature type="transmembrane region" description="Helical" evidence="11">
    <location>
        <begin position="314"/>
        <end position="333"/>
    </location>
</feature>
<dbReference type="GO" id="GO:0004168">
    <property type="term" value="F:dolichol kinase activity"/>
    <property type="evidence" value="ECO:0007669"/>
    <property type="project" value="UniProtKB-EC"/>
</dbReference>
<keyword evidence="13" id="KW-1185">Reference proteome</keyword>
<feature type="transmembrane region" description="Helical" evidence="11">
    <location>
        <begin position="499"/>
        <end position="519"/>
    </location>
</feature>
<evidence type="ECO:0000313" key="13">
    <source>
        <dbReference type="Proteomes" id="UP000799421"/>
    </source>
</evidence>
<evidence type="ECO:0000256" key="11">
    <source>
        <dbReference type="SAM" id="Phobius"/>
    </source>
</evidence>
<feature type="transmembrane region" description="Helical" evidence="11">
    <location>
        <begin position="339"/>
        <end position="359"/>
    </location>
</feature>
<evidence type="ECO:0000256" key="4">
    <source>
        <dbReference type="ARBA" id="ARBA00022679"/>
    </source>
</evidence>
<evidence type="ECO:0000256" key="3">
    <source>
        <dbReference type="ARBA" id="ARBA00012132"/>
    </source>
</evidence>
<protein>
    <recommendedName>
        <fullName evidence="3">dolichol kinase</fullName>
        <ecNumber evidence="3">2.7.1.108</ecNumber>
    </recommendedName>
</protein>
<dbReference type="InterPro" id="IPR032974">
    <property type="entry name" value="Polypren_kinase"/>
</dbReference>
<dbReference type="EMBL" id="MU006045">
    <property type="protein sequence ID" value="KAF2857407.1"/>
    <property type="molecule type" value="Genomic_DNA"/>
</dbReference>
<dbReference type="EC" id="2.7.1.108" evidence="3"/>
<evidence type="ECO:0000256" key="1">
    <source>
        <dbReference type="ARBA" id="ARBA00004477"/>
    </source>
</evidence>
<keyword evidence="6" id="KW-0418">Kinase</keyword>
<feature type="transmembrane region" description="Helical" evidence="11">
    <location>
        <begin position="133"/>
        <end position="153"/>
    </location>
</feature>
<evidence type="ECO:0000256" key="10">
    <source>
        <dbReference type="SAM" id="MobiDB-lite"/>
    </source>
</evidence>
<dbReference type="PANTHER" id="PTHR13205:SF15">
    <property type="entry name" value="DOLICHOL KINASE"/>
    <property type="match status" value="1"/>
</dbReference>
<name>A0A6A7BR96_9PEZI</name>
<feature type="compositionally biased region" description="Basic and acidic residues" evidence="10">
    <location>
        <begin position="16"/>
        <end position="27"/>
    </location>
</feature>
<feature type="transmembrane region" description="Helical" evidence="11">
    <location>
        <begin position="596"/>
        <end position="615"/>
    </location>
</feature>
<evidence type="ECO:0000256" key="6">
    <source>
        <dbReference type="ARBA" id="ARBA00022777"/>
    </source>
</evidence>
<gene>
    <name evidence="12" type="ORF">K470DRAFT_260841</name>
</gene>
<evidence type="ECO:0000256" key="5">
    <source>
        <dbReference type="ARBA" id="ARBA00022692"/>
    </source>
</evidence>
<comment type="similarity">
    <text evidence="2">Belongs to the polyprenol kinase family.</text>
</comment>
<keyword evidence="8 11" id="KW-1133">Transmembrane helix</keyword>
<sequence>MNGEELRSLRRTPRPYLHDAKSVRQDGLHTQNNDNCQVRISSISQSSTESGTDADDERPRFAKALPPALFKPRKGLITGETSDDALLTPSQLDDEGRINYFANRLQRTASAEERKAEEEKILRRRLAELARRSSEVGLMVATMLAVLAGSGVQKVARRWLLGLLSHFVIVAVLILAYPVKLSLIDSQRKPTRIWQRFRVPASFDPATVLYPPFLPVLVALSVSPANDAVVLPNLILGLSTLPQRLFPRYSRLGDINSLHWLISIIPLILCDSLLHQQQTLSRETLVSLYALHQALLLPLYYLTTSSLLISELHLLSVALINLLLLAESLQAVILKACLWIGGVTIFVLCRPVLSWNVRLARVPNWKLRRSNKISRQENQLVNAISRLINLQRATKAFRMREDSDADEDKPFLPPYPDTNVPPPRLSRSRRLQWYQRLTPTQSLHRQRLYATYIYTIILLTALLPVRSYIQTTALKGEDLIIWVISYLLPHPGVSLPPRLLISIYWLLTLTLGLSILPLLSHAETDTRRKIFHGIIVLILLPTTFLDPVFCALALTFALVVFLTVEMLRAGQVWPVGKQIGRFIAPFVDGRDLRGPVVVSHFFLLSGCAVPVWFSLAGSWEKRGDASLASDESGPVSNGLPLLAPLGREVAMVAGVVCVGMGDAAASLLGRRYGSHKWPWVGGKSLEGSLGFAGAATLGLCAAKVWLRVGGWRDGNGASGVFTTVGKAMVSASAASFLEAVLTGANDNVLVPIVLWLFVKGLGV</sequence>
<organism evidence="12 13">
    <name type="scientific">Piedraia hortae CBS 480.64</name>
    <dbReference type="NCBI Taxonomy" id="1314780"/>
    <lineage>
        <taxon>Eukaryota</taxon>
        <taxon>Fungi</taxon>
        <taxon>Dikarya</taxon>
        <taxon>Ascomycota</taxon>
        <taxon>Pezizomycotina</taxon>
        <taxon>Dothideomycetes</taxon>
        <taxon>Dothideomycetidae</taxon>
        <taxon>Capnodiales</taxon>
        <taxon>Piedraiaceae</taxon>
        <taxon>Piedraia</taxon>
    </lineage>
</organism>
<dbReference type="GO" id="GO:0005789">
    <property type="term" value="C:endoplasmic reticulum membrane"/>
    <property type="evidence" value="ECO:0007669"/>
    <property type="project" value="UniProtKB-SubCell"/>
</dbReference>
<reference evidence="12" key="1">
    <citation type="journal article" date="2020" name="Stud. Mycol.">
        <title>101 Dothideomycetes genomes: a test case for predicting lifestyles and emergence of pathogens.</title>
        <authorList>
            <person name="Haridas S."/>
            <person name="Albert R."/>
            <person name="Binder M."/>
            <person name="Bloem J."/>
            <person name="Labutti K."/>
            <person name="Salamov A."/>
            <person name="Andreopoulos B."/>
            <person name="Baker S."/>
            <person name="Barry K."/>
            <person name="Bills G."/>
            <person name="Bluhm B."/>
            <person name="Cannon C."/>
            <person name="Castanera R."/>
            <person name="Culley D."/>
            <person name="Daum C."/>
            <person name="Ezra D."/>
            <person name="Gonzalez J."/>
            <person name="Henrissat B."/>
            <person name="Kuo A."/>
            <person name="Liang C."/>
            <person name="Lipzen A."/>
            <person name="Lutzoni F."/>
            <person name="Magnuson J."/>
            <person name="Mondo S."/>
            <person name="Nolan M."/>
            <person name="Ohm R."/>
            <person name="Pangilinan J."/>
            <person name="Park H.-J."/>
            <person name="Ramirez L."/>
            <person name="Alfaro M."/>
            <person name="Sun H."/>
            <person name="Tritt A."/>
            <person name="Yoshinaga Y."/>
            <person name="Zwiers L.-H."/>
            <person name="Turgeon B."/>
            <person name="Goodwin S."/>
            <person name="Spatafora J."/>
            <person name="Crous P."/>
            <person name="Grigoriev I."/>
        </authorList>
    </citation>
    <scope>NUCLEOTIDE SEQUENCE</scope>
    <source>
        <strain evidence="12">CBS 480.64</strain>
    </source>
</reference>
<keyword evidence="9 11" id="KW-0472">Membrane</keyword>
<accession>A0A6A7BR96</accession>
<comment type="subcellular location">
    <subcellularLocation>
        <location evidence="1">Endoplasmic reticulum membrane</location>
        <topology evidence="1">Multi-pass membrane protein</topology>
    </subcellularLocation>
</comment>
<proteinExistence type="inferred from homology"/>
<dbReference type="PANTHER" id="PTHR13205">
    <property type="entry name" value="TRANSMEMBRANE PROTEIN 15-RELATED"/>
    <property type="match status" value="1"/>
</dbReference>
<dbReference type="GO" id="GO:0043048">
    <property type="term" value="P:dolichyl monophosphate biosynthetic process"/>
    <property type="evidence" value="ECO:0007669"/>
    <property type="project" value="TreeGrafter"/>
</dbReference>
<keyword evidence="5 11" id="KW-0812">Transmembrane</keyword>
<feature type="transmembrane region" description="Helical" evidence="11">
    <location>
        <begin position="449"/>
        <end position="469"/>
    </location>
</feature>
<evidence type="ECO:0000256" key="7">
    <source>
        <dbReference type="ARBA" id="ARBA00022824"/>
    </source>
</evidence>
<dbReference type="Proteomes" id="UP000799421">
    <property type="component" value="Unassembled WGS sequence"/>
</dbReference>
<evidence type="ECO:0000256" key="2">
    <source>
        <dbReference type="ARBA" id="ARBA00010794"/>
    </source>
</evidence>
<evidence type="ECO:0000313" key="12">
    <source>
        <dbReference type="EMBL" id="KAF2857407.1"/>
    </source>
</evidence>
<keyword evidence="4" id="KW-0808">Transferase</keyword>
<dbReference type="AlphaFoldDB" id="A0A6A7BR96"/>
<keyword evidence="7" id="KW-0256">Endoplasmic reticulum</keyword>
<dbReference type="OrthoDB" id="377083at2759"/>
<feature type="transmembrane region" description="Helical" evidence="11">
    <location>
        <begin position="531"/>
        <end position="564"/>
    </location>
</feature>
<feature type="region of interest" description="Disordered" evidence="10">
    <location>
        <begin position="1"/>
        <end position="35"/>
    </location>
</feature>
<evidence type="ECO:0000256" key="8">
    <source>
        <dbReference type="ARBA" id="ARBA00022989"/>
    </source>
</evidence>
<evidence type="ECO:0000256" key="9">
    <source>
        <dbReference type="ARBA" id="ARBA00023136"/>
    </source>
</evidence>
<feature type="transmembrane region" description="Helical" evidence="11">
    <location>
        <begin position="159"/>
        <end position="179"/>
    </location>
</feature>